<dbReference type="EC" id="1.2.4.1" evidence="5"/>
<keyword evidence="2 5" id="KW-0560">Oxidoreductase</keyword>
<evidence type="ECO:0000313" key="9">
    <source>
        <dbReference type="Proteomes" id="UP001162131"/>
    </source>
</evidence>
<reference evidence="8" key="1">
    <citation type="submission" date="2021-09" db="EMBL/GenBank/DDBJ databases">
        <authorList>
            <consortium name="AG Swart"/>
            <person name="Singh M."/>
            <person name="Singh A."/>
            <person name="Seah K."/>
            <person name="Emmerich C."/>
        </authorList>
    </citation>
    <scope>NUCLEOTIDE SEQUENCE</scope>
    <source>
        <strain evidence="8">ATCC30299</strain>
    </source>
</reference>
<keyword evidence="4 5" id="KW-0670">Pyruvate</keyword>
<dbReference type="InterPro" id="IPR001017">
    <property type="entry name" value="DH_E1"/>
</dbReference>
<dbReference type="CDD" id="cd02000">
    <property type="entry name" value="TPP_E1_PDC_ADC_BCADC"/>
    <property type="match status" value="1"/>
</dbReference>
<organism evidence="8 9">
    <name type="scientific">Blepharisma stoltei</name>
    <dbReference type="NCBI Taxonomy" id="1481888"/>
    <lineage>
        <taxon>Eukaryota</taxon>
        <taxon>Sar</taxon>
        <taxon>Alveolata</taxon>
        <taxon>Ciliophora</taxon>
        <taxon>Postciliodesmatophora</taxon>
        <taxon>Heterotrichea</taxon>
        <taxon>Heterotrichida</taxon>
        <taxon>Blepharismidae</taxon>
        <taxon>Blepharisma</taxon>
    </lineage>
</organism>
<evidence type="ECO:0000256" key="6">
    <source>
        <dbReference type="SAM" id="Coils"/>
    </source>
</evidence>
<proteinExistence type="predicted"/>
<comment type="function">
    <text evidence="5">The pyruvate dehydrogenase complex catalyzes the overall conversion of pyruvate to acetyl-CoA and CO(2).</text>
</comment>
<evidence type="ECO:0000256" key="3">
    <source>
        <dbReference type="ARBA" id="ARBA00023052"/>
    </source>
</evidence>
<evidence type="ECO:0000313" key="8">
    <source>
        <dbReference type="EMBL" id="CAG9312922.1"/>
    </source>
</evidence>
<comment type="cofactor">
    <cofactor evidence="1 5">
        <name>thiamine diphosphate</name>
        <dbReference type="ChEBI" id="CHEBI:58937"/>
    </cofactor>
</comment>
<dbReference type="GO" id="GO:0006086">
    <property type="term" value="P:pyruvate decarboxylation to acetyl-CoA"/>
    <property type="evidence" value="ECO:0007669"/>
    <property type="project" value="InterPro"/>
</dbReference>
<dbReference type="AlphaFoldDB" id="A0AAU9IIC6"/>
<dbReference type="PANTHER" id="PTHR11516:SF60">
    <property type="entry name" value="PYRUVATE DEHYDROGENASE E1 COMPONENT SUBUNIT ALPHA"/>
    <property type="match status" value="1"/>
</dbReference>
<dbReference type="PANTHER" id="PTHR11516">
    <property type="entry name" value="PYRUVATE DEHYDROGENASE E1 COMPONENT, ALPHA SUBUNIT BACTERIAL AND ORGANELLAR"/>
    <property type="match status" value="1"/>
</dbReference>
<keyword evidence="9" id="KW-1185">Reference proteome</keyword>
<dbReference type="FunFam" id="3.40.50.970:FF:000013">
    <property type="entry name" value="Pyruvate dehydrogenase E1 component subunit alpha"/>
    <property type="match status" value="1"/>
</dbReference>
<keyword evidence="3 5" id="KW-0786">Thiamine pyrophosphate</keyword>
<protein>
    <recommendedName>
        <fullName evidence="5">Pyruvate dehydrogenase E1 component subunit alpha</fullName>
        <ecNumber evidence="5">1.2.4.1</ecNumber>
    </recommendedName>
</protein>
<dbReference type="Gene3D" id="3.40.50.970">
    <property type="match status" value="1"/>
</dbReference>
<dbReference type="EMBL" id="CAJZBQ010000009">
    <property type="protein sequence ID" value="CAG9312922.1"/>
    <property type="molecule type" value="Genomic_DNA"/>
</dbReference>
<evidence type="ECO:0000256" key="2">
    <source>
        <dbReference type="ARBA" id="ARBA00023002"/>
    </source>
</evidence>
<dbReference type="InterPro" id="IPR050642">
    <property type="entry name" value="PDH_E1_Alpha_Subunit"/>
</dbReference>
<comment type="catalytic activity">
    <reaction evidence="5">
        <text>N(6)-[(R)-lipoyl]-L-lysyl-[protein] + pyruvate + H(+) = N(6)-[(R)-S(8)-acetyldihydrolipoyl]-L-lysyl-[protein] + CO2</text>
        <dbReference type="Rhea" id="RHEA:19189"/>
        <dbReference type="Rhea" id="RHEA-COMP:10474"/>
        <dbReference type="Rhea" id="RHEA-COMP:10478"/>
        <dbReference type="ChEBI" id="CHEBI:15361"/>
        <dbReference type="ChEBI" id="CHEBI:15378"/>
        <dbReference type="ChEBI" id="CHEBI:16526"/>
        <dbReference type="ChEBI" id="CHEBI:83099"/>
        <dbReference type="ChEBI" id="CHEBI:83111"/>
        <dbReference type="EC" id="1.2.4.1"/>
    </reaction>
</comment>
<dbReference type="Proteomes" id="UP001162131">
    <property type="component" value="Unassembled WGS sequence"/>
</dbReference>
<dbReference type="GO" id="GO:0004739">
    <property type="term" value="F:pyruvate dehydrogenase (acetyl-transferring) activity"/>
    <property type="evidence" value="ECO:0007669"/>
    <property type="project" value="UniProtKB-UniRule"/>
</dbReference>
<evidence type="ECO:0000256" key="4">
    <source>
        <dbReference type="ARBA" id="ARBA00023317"/>
    </source>
</evidence>
<dbReference type="Pfam" id="PF00676">
    <property type="entry name" value="E1_dh"/>
    <property type="match status" value="1"/>
</dbReference>
<evidence type="ECO:0000256" key="1">
    <source>
        <dbReference type="ARBA" id="ARBA00001964"/>
    </source>
</evidence>
<keyword evidence="6" id="KW-0175">Coiled coil</keyword>
<dbReference type="NCBIfam" id="TIGR03182">
    <property type="entry name" value="PDH_E1_alph_y"/>
    <property type="match status" value="1"/>
</dbReference>
<dbReference type="SUPFAM" id="SSF52518">
    <property type="entry name" value="Thiamin diphosphate-binding fold (THDP-binding)"/>
    <property type="match status" value="1"/>
</dbReference>
<feature type="coiled-coil region" evidence="6">
    <location>
        <begin position="302"/>
        <end position="336"/>
    </location>
</feature>
<name>A0AAU9IIC6_9CILI</name>
<evidence type="ECO:0000256" key="5">
    <source>
        <dbReference type="RuleBase" id="RU361139"/>
    </source>
</evidence>
<dbReference type="InterPro" id="IPR029061">
    <property type="entry name" value="THDP-binding"/>
</dbReference>
<comment type="caution">
    <text evidence="8">The sequence shown here is derived from an EMBL/GenBank/DDBJ whole genome shotgun (WGS) entry which is preliminary data.</text>
</comment>
<evidence type="ECO:0000259" key="7">
    <source>
        <dbReference type="Pfam" id="PF00676"/>
    </source>
</evidence>
<gene>
    <name evidence="8" type="ORF">BSTOLATCC_MIC7713</name>
</gene>
<feature type="domain" description="Dehydrogenase E1 component" evidence="7">
    <location>
        <begin position="47"/>
        <end position="341"/>
    </location>
</feature>
<dbReference type="InterPro" id="IPR017597">
    <property type="entry name" value="Pyrv_DH_E1_asu_subgrp-y"/>
</dbReference>
<sequence>MLTRFSRRLIGAHKFSLPDIKTHNIDPKLVPTEAESTKDELMKYLTDMMTIRRLEILADDLYKNEKIRGFCHLSDGQEAIAVGMEAAVTYEDSLITAYRDHGNAYMRGISLDHIFAELFGKASGSSKGKGGSMHFYHKEHSFYGGNGIVGAQCAIGAGLAFALKYKKKPNVALILFGDGASAQGQLYEASNMAELWKLPAIFVCENNLYGMGTPIEKASANLELYTKGHPSPGIKIDGQNILAVRETFHFAKDYALKNGPIWIECATYRYHGHSMSDPGVSYRKRDEITAARAAKDPIQKVKDWLIEKNEATEEELDKMEKNIRKKVLEIANKAKEEPWPDHKELFTDVYGPGRKYFYRNIEFKNSTMF</sequence>
<accession>A0AAU9IIC6</accession>